<proteinExistence type="predicted"/>
<reference evidence="2" key="2">
    <citation type="journal article" date="2016" name="Fungal Biol.">
        <title>Ochratoxin A production by Penicillium thymicola.</title>
        <authorList>
            <person name="Nguyen H.D.T."/>
            <person name="McMullin D.R."/>
            <person name="Ponomareva E."/>
            <person name="Riley R."/>
            <person name="Pomraning K.R."/>
            <person name="Baker S.E."/>
            <person name="Seifert K.A."/>
        </authorList>
    </citation>
    <scope>NUCLEOTIDE SEQUENCE</scope>
    <source>
        <strain evidence="2">DAOM 180753</strain>
    </source>
</reference>
<name>A0AAI9X776_PENTH</name>
<evidence type="ECO:0000313" key="2">
    <source>
        <dbReference type="EMBL" id="KAJ9486596.1"/>
    </source>
</evidence>
<keyword evidence="1" id="KW-0472">Membrane</keyword>
<keyword evidence="1" id="KW-0812">Transmembrane</keyword>
<comment type="caution">
    <text evidence="2">The sequence shown here is derived from an EMBL/GenBank/DDBJ whole genome shotgun (WGS) entry which is preliminary data.</text>
</comment>
<keyword evidence="3" id="KW-1185">Reference proteome</keyword>
<dbReference type="AlphaFoldDB" id="A0AAI9X776"/>
<evidence type="ECO:0000313" key="3">
    <source>
        <dbReference type="Proteomes" id="UP001227192"/>
    </source>
</evidence>
<sequence length="103" mass="11764">MSKPSGDWTCGLAGDMALHKRRGAAYHLVPPYIYIYIPISLISKLFLQVAVRLVAMSLFYLLSLCLFTPLYSTLPPSQSQHKNSLQYRYDRYESTYVVSLLVL</sequence>
<evidence type="ECO:0000256" key="1">
    <source>
        <dbReference type="SAM" id="Phobius"/>
    </source>
</evidence>
<gene>
    <name evidence="2" type="ORF">VN97_g6746</name>
</gene>
<protein>
    <submittedName>
        <fullName evidence="2">Uncharacterized protein</fullName>
    </submittedName>
</protein>
<dbReference type="EMBL" id="LACB01000201">
    <property type="protein sequence ID" value="KAJ9486596.1"/>
    <property type="molecule type" value="Genomic_DNA"/>
</dbReference>
<accession>A0AAI9X776</accession>
<reference evidence="2" key="1">
    <citation type="submission" date="2015-06" db="EMBL/GenBank/DDBJ databases">
        <authorList>
            <person name="Nguyen H."/>
        </authorList>
    </citation>
    <scope>NUCLEOTIDE SEQUENCE</scope>
    <source>
        <strain evidence="2">DAOM 180753</strain>
    </source>
</reference>
<feature type="transmembrane region" description="Helical" evidence="1">
    <location>
        <begin position="25"/>
        <end position="47"/>
    </location>
</feature>
<feature type="transmembrane region" description="Helical" evidence="1">
    <location>
        <begin position="53"/>
        <end position="74"/>
    </location>
</feature>
<organism evidence="2 3">
    <name type="scientific">Penicillium thymicola</name>
    <dbReference type="NCBI Taxonomy" id="293382"/>
    <lineage>
        <taxon>Eukaryota</taxon>
        <taxon>Fungi</taxon>
        <taxon>Dikarya</taxon>
        <taxon>Ascomycota</taxon>
        <taxon>Pezizomycotina</taxon>
        <taxon>Eurotiomycetes</taxon>
        <taxon>Eurotiomycetidae</taxon>
        <taxon>Eurotiales</taxon>
        <taxon>Aspergillaceae</taxon>
        <taxon>Penicillium</taxon>
    </lineage>
</organism>
<keyword evidence="1" id="KW-1133">Transmembrane helix</keyword>
<dbReference type="Proteomes" id="UP001227192">
    <property type="component" value="Unassembled WGS sequence"/>
</dbReference>